<dbReference type="Proteomes" id="UP000321225">
    <property type="component" value="Unassembled WGS sequence"/>
</dbReference>
<organism evidence="4 5">
    <name type="scientific">Microbacterium aerolatum</name>
    <dbReference type="NCBI Taxonomy" id="153731"/>
    <lineage>
        <taxon>Bacteria</taxon>
        <taxon>Bacillati</taxon>
        <taxon>Actinomycetota</taxon>
        <taxon>Actinomycetes</taxon>
        <taxon>Micrococcales</taxon>
        <taxon>Microbacteriaceae</taxon>
        <taxon>Microbacterium</taxon>
    </lineage>
</organism>
<dbReference type="EMBL" id="BJUW01000011">
    <property type="protein sequence ID" value="GEK87232.1"/>
    <property type="molecule type" value="Genomic_DNA"/>
</dbReference>
<protein>
    <submittedName>
        <fullName evidence="4">Epoxide hydrolase EphF</fullName>
    </submittedName>
</protein>
<dbReference type="PRINTS" id="PR00111">
    <property type="entry name" value="ABHYDROLASE"/>
</dbReference>
<dbReference type="InterPro" id="IPR000073">
    <property type="entry name" value="AB_hydrolase_1"/>
</dbReference>
<accession>A0A511AGW6</accession>
<feature type="region of interest" description="Disordered" evidence="2">
    <location>
        <begin position="1"/>
        <end position="21"/>
    </location>
</feature>
<comment type="caution">
    <text evidence="4">The sequence shown here is derived from an EMBL/GenBank/DDBJ whole genome shotgun (WGS) entry which is preliminary data.</text>
</comment>
<proteinExistence type="predicted"/>
<evidence type="ECO:0000259" key="3">
    <source>
        <dbReference type="Pfam" id="PF00561"/>
    </source>
</evidence>
<feature type="domain" description="AB hydrolase-1" evidence="3">
    <location>
        <begin position="48"/>
        <end position="148"/>
    </location>
</feature>
<evidence type="ECO:0000313" key="4">
    <source>
        <dbReference type="EMBL" id="GEK87232.1"/>
    </source>
</evidence>
<dbReference type="SUPFAM" id="SSF53474">
    <property type="entry name" value="alpha/beta-Hydrolases"/>
    <property type="match status" value="1"/>
</dbReference>
<keyword evidence="1 4" id="KW-0378">Hydrolase</keyword>
<evidence type="ECO:0000256" key="2">
    <source>
        <dbReference type="SAM" id="MobiDB-lite"/>
    </source>
</evidence>
<reference evidence="4 5" key="1">
    <citation type="submission" date="2019-07" db="EMBL/GenBank/DDBJ databases">
        <title>Whole genome shotgun sequence of Microbacterium aerolatum NBRC 103071.</title>
        <authorList>
            <person name="Hosoyama A."/>
            <person name="Uohara A."/>
            <person name="Ohji S."/>
            <person name="Ichikawa N."/>
        </authorList>
    </citation>
    <scope>NUCLEOTIDE SEQUENCE [LARGE SCALE GENOMIC DNA]</scope>
    <source>
        <strain evidence="4 5">NBRC 103071</strain>
    </source>
</reference>
<dbReference type="Gene3D" id="3.40.50.1820">
    <property type="entry name" value="alpha/beta hydrolase"/>
    <property type="match status" value="1"/>
</dbReference>
<dbReference type="PRINTS" id="PR00412">
    <property type="entry name" value="EPOXHYDRLASE"/>
</dbReference>
<dbReference type="InterPro" id="IPR000639">
    <property type="entry name" value="Epox_hydrolase-like"/>
</dbReference>
<sequence>MNAFAPRGEPTGTTTWSPPLPDAPGFEHSMIETPGLRTHVASIGEGDPVVMLHGFPQHWWEWRRVAPVIAAEGHRVICPDLRGSGWTYAANPGFGPETQMVDVVAVLDALGVERAHFLCHDMGAISGMQLSYRHPERVRTMVQLSVPPGFMEFTPKIMPAFAHMPALIMHREGRSLRGLFGPRYAARPMSDATVDAYLAVHGRPEVARSVASMYRGMVVPMSMRLMTGVYKRMRLLPPTLVVFGRADGPFAEPTARRICRNSDAHADRFELAFVEDAAHFVVDDAPDAVTALALDWFASEG</sequence>
<keyword evidence="5" id="KW-1185">Reference proteome</keyword>
<evidence type="ECO:0000256" key="1">
    <source>
        <dbReference type="ARBA" id="ARBA00022801"/>
    </source>
</evidence>
<dbReference type="InterPro" id="IPR029058">
    <property type="entry name" value="AB_hydrolase_fold"/>
</dbReference>
<dbReference type="OrthoDB" id="2987348at2"/>
<name>A0A511AGW6_9MICO</name>
<dbReference type="Pfam" id="PF00561">
    <property type="entry name" value="Abhydrolase_1"/>
    <property type="match status" value="1"/>
</dbReference>
<dbReference type="GO" id="GO:0016787">
    <property type="term" value="F:hydrolase activity"/>
    <property type="evidence" value="ECO:0007669"/>
    <property type="project" value="UniProtKB-KW"/>
</dbReference>
<dbReference type="AlphaFoldDB" id="A0A511AGW6"/>
<evidence type="ECO:0000313" key="5">
    <source>
        <dbReference type="Proteomes" id="UP000321225"/>
    </source>
</evidence>
<dbReference type="PANTHER" id="PTHR43329">
    <property type="entry name" value="EPOXIDE HYDROLASE"/>
    <property type="match status" value="1"/>
</dbReference>
<gene>
    <name evidence="4" type="primary">ephF</name>
    <name evidence="4" type="ORF">MAE01_24080</name>
</gene>
<dbReference type="RefSeq" id="WP_147039814.1">
    <property type="nucleotide sequence ID" value="NZ_BJUW01000011.1"/>
</dbReference>